<sequence length="137" mass="14758">MCSLGWMVTIHESIASLCALYGVLVFEALPTYVDQVAVPSLIALFGAATTVMIKRRGVPKIAVVSLDPANDALPKITVVNLDGGDDALPVPVDPLECQISQDIANIVVAWLANTLGAAEYVWNCLNTIVFRRPMYSR</sequence>
<evidence type="ECO:0000256" key="1">
    <source>
        <dbReference type="SAM" id="Phobius"/>
    </source>
</evidence>
<dbReference type="AlphaFoldDB" id="A0A5N5HM34"/>
<evidence type="ECO:0000313" key="2">
    <source>
        <dbReference type="EMBL" id="KAB2627877.1"/>
    </source>
</evidence>
<protein>
    <submittedName>
        <fullName evidence="2">Uncharacterized protein</fullName>
    </submittedName>
</protein>
<keyword evidence="1" id="KW-1133">Transmembrane helix</keyword>
<evidence type="ECO:0000313" key="3">
    <source>
        <dbReference type="Proteomes" id="UP000327157"/>
    </source>
</evidence>
<feature type="transmembrane region" description="Helical" evidence="1">
    <location>
        <begin position="36"/>
        <end position="53"/>
    </location>
</feature>
<comment type="caution">
    <text evidence="2">The sequence shown here is derived from an EMBL/GenBank/DDBJ whole genome shotgun (WGS) entry which is preliminary data.</text>
</comment>
<dbReference type="Proteomes" id="UP000327157">
    <property type="component" value="Chromosome 8"/>
</dbReference>
<keyword evidence="1" id="KW-0472">Membrane</keyword>
<keyword evidence="3" id="KW-1185">Reference proteome</keyword>
<name>A0A5N5HM34_9ROSA</name>
<accession>A0A5N5HM34</accession>
<reference evidence="2 3" key="3">
    <citation type="submission" date="2019-11" db="EMBL/GenBank/DDBJ databases">
        <title>A de novo genome assembly of a pear dwarfing rootstock.</title>
        <authorList>
            <person name="Wang F."/>
            <person name="Wang J."/>
            <person name="Li S."/>
            <person name="Zhang Y."/>
            <person name="Fang M."/>
            <person name="Ma L."/>
            <person name="Zhao Y."/>
            <person name="Jiang S."/>
        </authorList>
    </citation>
    <scope>NUCLEOTIDE SEQUENCE [LARGE SCALE GENOMIC DNA]</scope>
    <source>
        <strain evidence="2">S2</strain>
        <tissue evidence="2">Leaf</tissue>
    </source>
</reference>
<reference evidence="3" key="2">
    <citation type="submission" date="2019-10" db="EMBL/GenBank/DDBJ databases">
        <title>A de novo genome assembly of a pear dwarfing rootstock.</title>
        <authorList>
            <person name="Wang F."/>
            <person name="Wang J."/>
            <person name="Li S."/>
            <person name="Zhang Y."/>
            <person name="Fang M."/>
            <person name="Ma L."/>
            <person name="Zhao Y."/>
            <person name="Jiang S."/>
        </authorList>
    </citation>
    <scope>NUCLEOTIDE SEQUENCE [LARGE SCALE GENOMIC DNA]</scope>
</reference>
<keyword evidence="1" id="KW-0812">Transmembrane</keyword>
<gene>
    <name evidence="2" type="ORF">D8674_032672</name>
</gene>
<dbReference type="OrthoDB" id="10623795at2759"/>
<dbReference type="EMBL" id="SMOL01000148">
    <property type="protein sequence ID" value="KAB2627877.1"/>
    <property type="molecule type" value="Genomic_DNA"/>
</dbReference>
<reference evidence="2 3" key="1">
    <citation type="submission" date="2019-09" db="EMBL/GenBank/DDBJ databases">
        <authorList>
            <person name="Ou C."/>
        </authorList>
    </citation>
    <scope>NUCLEOTIDE SEQUENCE [LARGE SCALE GENOMIC DNA]</scope>
    <source>
        <strain evidence="2">S2</strain>
        <tissue evidence="2">Leaf</tissue>
    </source>
</reference>
<feature type="transmembrane region" description="Helical" evidence="1">
    <location>
        <begin position="12"/>
        <end position="30"/>
    </location>
</feature>
<organism evidence="2 3">
    <name type="scientific">Pyrus ussuriensis x Pyrus communis</name>
    <dbReference type="NCBI Taxonomy" id="2448454"/>
    <lineage>
        <taxon>Eukaryota</taxon>
        <taxon>Viridiplantae</taxon>
        <taxon>Streptophyta</taxon>
        <taxon>Embryophyta</taxon>
        <taxon>Tracheophyta</taxon>
        <taxon>Spermatophyta</taxon>
        <taxon>Magnoliopsida</taxon>
        <taxon>eudicotyledons</taxon>
        <taxon>Gunneridae</taxon>
        <taxon>Pentapetalae</taxon>
        <taxon>rosids</taxon>
        <taxon>fabids</taxon>
        <taxon>Rosales</taxon>
        <taxon>Rosaceae</taxon>
        <taxon>Amygdaloideae</taxon>
        <taxon>Maleae</taxon>
        <taxon>Pyrus</taxon>
    </lineage>
</organism>
<proteinExistence type="predicted"/>